<proteinExistence type="predicted"/>
<dbReference type="EMBL" id="SFAZ01000297">
    <property type="protein sequence ID" value="TRU68154.1"/>
    <property type="molecule type" value="Genomic_DNA"/>
</dbReference>
<sequence length="86" mass="10379">MLTINLDHESEKYLIEILSEEKITSQELVKKLLRNHWITLKKSPTVLEKMGGYPEHLLDEREDLSDRDIRKQKIAKYLRQKHEQHE</sequence>
<comment type="caution">
    <text evidence="1">The sequence shown here is derived from an EMBL/GenBank/DDBJ whole genome shotgun (WGS) entry which is preliminary data.</text>
</comment>
<gene>
    <name evidence="1" type="ORF">EWV77_20775</name>
</gene>
<accession>A0A552HA76</accession>
<organism evidence="1 2">
    <name type="scientific">Microcystis viridis Mv_BB_P_19951000_S68D</name>
    <dbReference type="NCBI Taxonomy" id="2486270"/>
    <lineage>
        <taxon>Bacteria</taxon>
        <taxon>Bacillati</taxon>
        <taxon>Cyanobacteriota</taxon>
        <taxon>Cyanophyceae</taxon>
        <taxon>Oscillatoriophycideae</taxon>
        <taxon>Chroococcales</taxon>
        <taxon>Microcystaceae</taxon>
        <taxon>Microcystis</taxon>
    </lineage>
</organism>
<dbReference type="Proteomes" id="UP000320674">
    <property type="component" value="Unassembled WGS sequence"/>
</dbReference>
<dbReference type="AlphaFoldDB" id="A0A552HA76"/>
<name>A0A552HA76_MICVR</name>
<protein>
    <submittedName>
        <fullName evidence="1">Uncharacterized protein</fullName>
    </submittedName>
</protein>
<evidence type="ECO:0000313" key="1">
    <source>
        <dbReference type="EMBL" id="TRU68154.1"/>
    </source>
</evidence>
<evidence type="ECO:0000313" key="2">
    <source>
        <dbReference type="Proteomes" id="UP000320674"/>
    </source>
</evidence>
<reference evidence="1 2" key="1">
    <citation type="submission" date="2019-01" db="EMBL/GenBank/DDBJ databases">
        <title>Coherence of Microcystis species and biogeography revealed through population genomics.</title>
        <authorList>
            <person name="Perez-Carrascal O.M."/>
            <person name="Terrat Y."/>
            <person name="Giani A."/>
            <person name="Fortin N."/>
            <person name="Tromas N."/>
            <person name="Shapiro B.J."/>
        </authorList>
    </citation>
    <scope>NUCLEOTIDE SEQUENCE [LARGE SCALE GENOMIC DNA]</scope>
    <source>
        <strain evidence="1">Mv_BB_P_19951000_S68D</strain>
    </source>
</reference>